<evidence type="ECO:0000256" key="4">
    <source>
        <dbReference type="ARBA" id="ARBA00022833"/>
    </source>
</evidence>
<dbReference type="EMBL" id="CAJNOL010000687">
    <property type="protein sequence ID" value="CAF1166772.1"/>
    <property type="molecule type" value="Genomic_DNA"/>
</dbReference>
<dbReference type="FunFam" id="1.10.10.2030:FF:000001">
    <property type="entry name" value="DNA/RNA-binding protein KIN17, putative"/>
    <property type="match status" value="1"/>
</dbReference>
<dbReference type="InterPro" id="IPR019447">
    <property type="entry name" value="DNA/RNA-bd_Kin17_WH-like_dom"/>
</dbReference>
<dbReference type="Gene3D" id="1.10.10.2030">
    <property type="entry name" value="DNA/RNA-binding protein Kin17, conserved domain"/>
    <property type="match status" value="1"/>
</dbReference>
<dbReference type="InterPro" id="IPR037321">
    <property type="entry name" value="KIN17-like"/>
</dbReference>
<dbReference type="Pfam" id="PF25092">
    <property type="entry name" value="SH3_KIN17_C"/>
    <property type="match status" value="1"/>
</dbReference>
<keyword evidence="5" id="KW-0175">Coiled coil</keyword>
<dbReference type="InterPro" id="IPR038254">
    <property type="entry name" value="KIN17_WH-like_sf"/>
</dbReference>
<protein>
    <recommendedName>
        <fullName evidence="6">DNA/RNA-binding protein Kin17 WH-like domain-containing protein</fullName>
    </recommendedName>
</protein>
<evidence type="ECO:0000256" key="5">
    <source>
        <dbReference type="SAM" id="Coils"/>
    </source>
</evidence>
<dbReference type="Pfam" id="PF25095">
    <property type="entry name" value="C2H2-zf_KIN17"/>
    <property type="match status" value="1"/>
</dbReference>
<dbReference type="SUPFAM" id="SSF57667">
    <property type="entry name" value="beta-beta-alpha zinc fingers"/>
    <property type="match status" value="1"/>
</dbReference>
<feature type="coiled-coil region" evidence="5">
    <location>
        <begin position="261"/>
        <end position="288"/>
    </location>
</feature>
<keyword evidence="10" id="KW-1185">Reference proteome</keyword>
<sequence length="399" mass="46388">MGKNGGFLTPKAISNRIKAKGLQKLRWYCQACQKQCRDENGFKCHIQSESHQRQILLVGENPGKHIANYSREFHSDFFSTLRRSFGTKRVLANTVYCEYIKDRNHIHMNATRWVALAGYVRWLGSQGLCEIEQTERGWYITLIDKDPDAVRRDMETERKEKMDLDDEQRRQNLIAEQIRRDKEKGIEVPAPVYTEFVRKDEEEKVQVSFNQSVVAEKKKILPPSVLVTVSKKRTNSTDEMDVKKSKIENTVESVFKKPLSKKTALEEVREMEEKLKEEKNRKDYWLHEDIIVKVMTLKLGEKYYKKKGIVIKVENRYQAIIKMIDTNDKIRIDQAHVETVIPAIGKKILVVNGAYRGQEATLEDIHQDTFSVDITLLTGSMIGTRIENMVYEDVSKLAE</sequence>
<dbReference type="GO" id="GO:0006974">
    <property type="term" value="P:DNA damage response"/>
    <property type="evidence" value="ECO:0007669"/>
    <property type="project" value="TreeGrafter"/>
</dbReference>
<keyword evidence="4" id="KW-0862">Zinc</keyword>
<dbReference type="PANTHER" id="PTHR12805:SF0">
    <property type="entry name" value="DNA_RNA-BINDING PROTEIN KIN17"/>
    <property type="match status" value="1"/>
</dbReference>
<evidence type="ECO:0000313" key="10">
    <source>
        <dbReference type="Proteomes" id="UP000663870"/>
    </source>
</evidence>
<dbReference type="AlphaFoldDB" id="A0A813S2L1"/>
<dbReference type="InterPro" id="IPR056767">
    <property type="entry name" value="C2H2-Znf_KIN17"/>
</dbReference>
<evidence type="ECO:0000313" key="7">
    <source>
        <dbReference type="EMBL" id="CAF0790439.1"/>
    </source>
</evidence>
<evidence type="ECO:0000259" key="6">
    <source>
        <dbReference type="SMART" id="SM01253"/>
    </source>
</evidence>
<dbReference type="Pfam" id="PF10357">
    <property type="entry name" value="WH_KIN17"/>
    <property type="match status" value="1"/>
</dbReference>
<reference evidence="7" key="1">
    <citation type="submission" date="2021-02" db="EMBL/GenBank/DDBJ databases">
        <authorList>
            <person name="Nowell W R."/>
        </authorList>
    </citation>
    <scope>NUCLEOTIDE SEQUENCE</scope>
</reference>
<feature type="domain" description="DNA/RNA-binding protein Kin17 WH-like" evidence="6">
    <location>
        <begin position="53"/>
        <end position="179"/>
    </location>
</feature>
<dbReference type="GO" id="GO:0006260">
    <property type="term" value="P:DNA replication"/>
    <property type="evidence" value="ECO:0007669"/>
    <property type="project" value="TreeGrafter"/>
</dbReference>
<keyword evidence="2" id="KW-0479">Metal-binding</keyword>
<dbReference type="EMBL" id="CAJNOH010000035">
    <property type="protein sequence ID" value="CAF0790439.1"/>
    <property type="molecule type" value="Genomic_DNA"/>
</dbReference>
<dbReference type="InterPro" id="IPR041330">
    <property type="entry name" value="KN17_SH3"/>
</dbReference>
<evidence type="ECO:0000256" key="3">
    <source>
        <dbReference type="ARBA" id="ARBA00022771"/>
    </source>
</evidence>
<evidence type="ECO:0000256" key="1">
    <source>
        <dbReference type="ARBA" id="ARBA00008517"/>
    </source>
</evidence>
<dbReference type="Proteomes" id="UP000663854">
    <property type="component" value="Unassembled WGS sequence"/>
</dbReference>
<keyword evidence="3" id="KW-0863">Zinc-finger</keyword>
<dbReference type="Gene3D" id="2.30.30.140">
    <property type="match status" value="1"/>
</dbReference>
<dbReference type="GO" id="GO:0008270">
    <property type="term" value="F:zinc ion binding"/>
    <property type="evidence" value="ECO:0007669"/>
    <property type="project" value="UniProtKB-KW"/>
</dbReference>
<comment type="similarity">
    <text evidence="1">Belongs to the KIN17 family.</text>
</comment>
<dbReference type="Gene3D" id="2.30.30.30">
    <property type="match status" value="1"/>
</dbReference>
<dbReference type="InterPro" id="IPR036236">
    <property type="entry name" value="Znf_C2H2_sf"/>
</dbReference>
<dbReference type="InterPro" id="IPR014722">
    <property type="entry name" value="Rib_uL2_dom2"/>
</dbReference>
<name>A0A813S2L1_9BILA</name>
<evidence type="ECO:0000313" key="8">
    <source>
        <dbReference type="EMBL" id="CAF1166772.1"/>
    </source>
</evidence>
<gene>
    <name evidence="8" type="ORF">JXQ802_LOCUS22565</name>
    <name evidence="7" type="ORF">PYM288_LOCUS4100</name>
</gene>
<organism evidence="7 9">
    <name type="scientific">Rotaria sordida</name>
    <dbReference type="NCBI Taxonomy" id="392033"/>
    <lineage>
        <taxon>Eukaryota</taxon>
        <taxon>Metazoa</taxon>
        <taxon>Spiralia</taxon>
        <taxon>Gnathifera</taxon>
        <taxon>Rotifera</taxon>
        <taxon>Eurotatoria</taxon>
        <taxon>Bdelloidea</taxon>
        <taxon>Philodinida</taxon>
        <taxon>Philodinidae</taxon>
        <taxon>Rotaria</taxon>
    </lineage>
</organism>
<comment type="caution">
    <text evidence="7">The sequence shown here is derived from an EMBL/GenBank/DDBJ whole genome shotgun (WGS) entry which is preliminary data.</text>
</comment>
<dbReference type="GO" id="GO:0005634">
    <property type="term" value="C:nucleus"/>
    <property type="evidence" value="ECO:0007669"/>
    <property type="project" value="TreeGrafter"/>
</dbReference>
<dbReference type="InterPro" id="IPR041995">
    <property type="entry name" value="KOW_KIN17"/>
</dbReference>
<dbReference type="FunFam" id="2.30.30.30:FF:000021">
    <property type="entry name" value="DNA/RNA-binding protein KIN17, putative"/>
    <property type="match status" value="1"/>
</dbReference>
<dbReference type="CDD" id="cd13155">
    <property type="entry name" value="KOW_KIN17"/>
    <property type="match status" value="1"/>
</dbReference>
<evidence type="ECO:0000256" key="2">
    <source>
        <dbReference type="ARBA" id="ARBA00022723"/>
    </source>
</evidence>
<evidence type="ECO:0000313" key="9">
    <source>
        <dbReference type="Proteomes" id="UP000663854"/>
    </source>
</evidence>
<accession>A0A813S2L1</accession>
<dbReference type="GO" id="GO:0003690">
    <property type="term" value="F:double-stranded DNA binding"/>
    <property type="evidence" value="ECO:0007669"/>
    <property type="project" value="TreeGrafter"/>
</dbReference>
<dbReference type="Pfam" id="PF18131">
    <property type="entry name" value="KN17_SH3"/>
    <property type="match status" value="1"/>
</dbReference>
<dbReference type="Proteomes" id="UP000663870">
    <property type="component" value="Unassembled WGS sequence"/>
</dbReference>
<dbReference type="SMART" id="SM01253">
    <property type="entry name" value="Kin17_mid"/>
    <property type="match status" value="1"/>
</dbReference>
<proteinExistence type="inferred from homology"/>
<dbReference type="PANTHER" id="PTHR12805">
    <property type="entry name" value="KIN17 KIN, ANTIGENIC DETERMINANT OF RECA PROTEIN HOMOLOG"/>
    <property type="match status" value="1"/>
</dbReference>